<evidence type="ECO:0000256" key="2">
    <source>
        <dbReference type="SAM" id="SignalP"/>
    </source>
</evidence>
<feature type="compositionally biased region" description="Basic and acidic residues" evidence="1">
    <location>
        <begin position="76"/>
        <end position="94"/>
    </location>
</feature>
<feature type="signal peptide" evidence="2">
    <location>
        <begin position="1"/>
        <end position="22"/>
    </location>
</feature>
<dbReference type="GeneID" id="110233739"/>
<dbReference type="OMA" id="CEPYINE"/>
<reference evidence="3" key="1">
    <citation type="submission" date="2022-11" db="UniProtKB">
        <authorList>
            <consortium name="EnsemblMetazoa"/>
        </authorList>
    </citation>
    <scope>IDENTIFICATION</scope>
</reference>
<evidence type="ECO:0000256" key="1">
    <source>
        <dbReference type="SAM" id="MobiDB-lite"/>
    </source>
</evidence>
<sequence>MAVLWKFVIPFVLCILVPYARTVEDEFDSADTSKALDSSASQIAALSALLKKTRAQLVGLETRLHQVEAGHVAALRGRDGRDGIPGRTGRDGKNGYDGQPGPRGPPGPKGIPGNDGKQGPKGRSGGGVTYVRWGRDVCPSGTNLVYKGFTGGEHYNSPGGGANYLCLTPKPKYLNFKKGFQSGGRMYGTEYEVSDNTGLFHSKIHDHDAPCATCHVTTRSSKLMVPGTYECPLGWHREYYGYLMTAHYGHKHSSDFICVDENAQARTGSHTNKDGALLYPVQGTCGSLPCEPYINEYELTCAMCTK</sequence>
<dbReference type="AlphaFoldDB" id="A0A913WVF3"/>
<keyword evidence="2" id="KW-0732">Signal</keyword>
<dbReference type="Pfam" id="PF01391">
    <property type="entry name" value="Collagen"/>
    <property type="match status" value="1"/>
</dbReference>
<dbReference type="RefSeq" id="XP_020894718.1">
    <property type="nucleotide sequence ID" value="XM_021039059.2"/>
</dbReference>
<name>A0A913WVF3_EXADI</name>
<protein>
    <recommendedName>
        <fullName evidence="5">Short-chain collagen C4-like</fullName>
    </recommendedName>
</protein>
<feature type="region of interest" description="Disordered" evidence="1">
    <location>
        <begin position="75"/>
        <end position="126"/>
    </location>
</feature>
<proteinExistence type="predicted"/>
<dbReference type="GO" id="GO:0005615">
    <property type="term" value="C:extracellular space"/>
    <property type="evidence" value="ECO:0007669"/>
    <property type="project" value="TreeGrafter"/>
</dbReference>
<dbReference type="EnsemblMetazoa" id="XM_021039059.2">
    <property type="protein sequence ID" value="XP_020894718.1"/>
    <property type="gene ID" value="LOC110233739"/>
</dbReference>
<dbReference type="PANTHER" id="PTHR24024:SF18">
    <property type="entry name" value="SHORT-CHAIN COLLAGEN C4-LIKE"/>
    <property type="match status" value="1"/>
</dbReference>
<feature type="chain" id="PRO_5036733265" description="Short-chain collagen C4-like" evidence="2">
    <location>
        <begin position="23"/>
        <end position="306"/>
    </location>
</feature>
<evidence type="ECO:0008006" key="5">
    <source>
        <dbReference type="Google" id="ProtNLM"/>
    </source>
</evidence>
<dbReference type="Proteomes" id="UP000887567">
    <property type="component" value="Unplaced"/>
</dbReference>
<organism evidence="3 4">
    <name type="scientific">Exaiptasia diaphana</name>
    <name type="common">Tropical sea anemone</name>
    <name type="synonym">Aiptasia pulchella</name>
    <dbReference type="NCBI Taxonomy" id="2652724"/>
    <lineage>
        <taxon>Eukaryota</taxon>
        <taxon>Metazoa</taxon>
        <taxon>Cnidaria</taxon>
        <taxon>Anthozoa</taxon>
        <taxon>Hexacorallia</taxon>
        <taxon>Actiniaria</taxon>
        <taxon>Aiptasiidae</taxon>
        <taxon>Exaiptasia</taxon>
    </lineage>
</organism>
<dbReference type="InterPro" id="IPR008160">
    <property type="entry name" value="Collagen"/>
</dbReference>
<dbReference type="PANTHER" id="PTHR24024">
    <property type="entry name" value="PULMONARY SURFACTANT-ASSOCIATED PROTEIN A"/>
    <property type="match status" value="1"/>
</dbReference>
<dbReference type="KEGG" id="epa:110233739"/>
<evidence type="ECO:0000313" key="4">
    <source>
        <dbReference type="Proteomes" id="UP000887567"/>
    </source>
</evidence>
<dbReference type="InterPro" id="IPR051077">
    <property type="entry name" value="Ca-dependent_lectin"/>
</dbReference>
<dbReference type="OrthoDB" id="6086925at2759"/>
<evidence type="ECO:0000313" key="3">
    <source>
        <dbReference type="EnsemblMetazoa" id="XP_020894718.1"/>
    </source>
</evidence>
<accession>A0A913WVF3</accession>
<keyword evidence="4" id="KW-1185">Reference proteome</keyword>